<dbReference type="EMBL" id="CP000878">
    <property type="protein sequence ID" value="ABX09136.1"/>
    <property type="molecule type" value="Genomic_DNA"/>
</dbReference>
<accession>A9BBC4</accession>
<evidence type="ECO:0000256" key="1">
    <source>
        <dbReference type="SAM" id="Phobius"/>
    </source>
</evidence>
<keyword evidence="1" id="KW-1133">Transmembrane helix</keyword>
<reference evidence="2 3" key="1">
    <citation type="journal article" date="2007" name="PLoS Genet.">
        <title>Patterns and implications of gene gain and loss in the evolution of Prochlorococcus.</title>
        <authorList>
            <person name="Kettler G.C."/>
            <person name="Martiny A.C."/>
            <person name="Huang K."/>
            <person name="Zucker J."/>
            <person name="Coleman M.L."/>
            <person name="Rodrigue S."/>
            <person name="Chen F."/>
            <person name="Lapidus A."/>
            <person name="Ferriera S."/>
            <person name="Johnson J."/>
            <person name="Steglich C."/>
            <person name="Church G.M."/>
            <person name="Richardson P."/>
            <person name="Chisholm S.W."/>
        </authorList>
    </citation>
    <scope>NUCLEOTIDE SEQUENCE [LARGE SCALE GENOMIC DNA]</scope>
    <source>
        <strain evidence="3">MIT 9211</strain>
    </source>
</reference>
<protein>
    <submittedName>
        <fullName evidence="2">Uncharacterized protein</fullName>
    </submittedName>
</protein>
<name>A9BBC4_PROM4</name>
<dbReference type="Proteomes" id="UP000000788">
    <property type="component" value="Chromosome"/>
</dbReference>
<dbReference type="AlphaFoldDB" id="A9BBC4"/>
<keyword evidence="1" id="KW-0472">Membrane</keyword>
<organism evidence="2 3">
    <name type="scientific">Prochlorococcus marinus (strain MIT 9211)</name>
    <dbReference type="NCBI Taxonomy" id="93059"/>
    <lineage>
        <taxon>Bacteria</taxon>
        <taxon>Bacillati</taxon>
        <taxon>Cyanobacteriota</taxon>
        <taxon>Cyanophyceae</taxon>
        <taxon>Synechococcales</taxon>
        <taxon>Prochlorococcaceae</taxon>
        <taxon>Prochlorococcus</taxon>
    </lineage>
</organism>
<dbReference type="eggNOG" id="ENOG5030S8A">
    <property type="taxonomic scope" value="Bacteria"/>
</dbReference>
<dbReference type="RefSeq" id="WP_012195757.1">
    <property type="nucleotide sequence ID" value="NC_009976.1"/>
</dbReference>
<evidence type="ECO:0000313" key="2">
    <source>
        <dbReference type="EMBL" id="ABX09136.1"/>
    </source>
</evidence>
<dbReference type="KEGG" id="pmj:P9211_12051"/>
<evidence type="ECO:0000313" key="3">
    <source>
        <dbReference type="Proteomes" id="UP000000788"/>
    </source>
</evidence>
<gene>
    <name evidence="2" type="ordered locus">P9211_12051</name>
</gene>
<keyword evidence="3" id="KW-1185">Reference proteome</keyword>
<sequence length="61" mass="7153">MESLLKTWNGLSEENQLLLKKSLVWGLLFYILLLALHDLLPYALTGVAVFYLYRWVLKKNV</sequence>
<keyword evidence="1" id="KW-0812">Transmembrane</keyword>
<feature type="transmembrane region" description="Helical" evidence="1">
    <location>
        <begin position="27"/>
        <end position="53"/>
    </location>
</feature>
<proteinExistence type="predicted"/>
<dbReference type="HOGENOM" id="CLU_2919059_0_0_3"/>